<dbReference type="GO" id="GO:0005794">
    <property type="term" value="C:Golgi apparatus"/>
    <property type="evidence" value="ECO:0007669"/>
    <property type="project" value="TreeGrafter"/>
</dbReference>
<dbReference type="WBParaSite" id="SVE_1871200.1">
    <property type="protein sequence ID" value="SVE_1871200.1"/>
    <property type="gene ID" value="SVE_1871200"/>
</dbReference>
<evidence type="ECO:0000313" key="2">
    <source>
        <dbReference type="WBParaSite" id="SVE_1871200.1"/>
    </source>
</evidence>
<dbReference type="GO" id="GO:0009306">
    <property type="term" value="P:protein secretion"/>
    <property type="evidence" value="ECO:0007669"/>
    <property type="project" value="TreeGrafter"/>
</dbReference>
<dbReference type="GO" id="GO:0007030">
    <property type="term" value="P:Golgi organization"/>
    <property type="evidence" value="ECO:0007669"/>
    <property type="project" value="TreeGrafter"/>
</dbReference>
<proteinExistence type="predicted"/>
<dbReference type="STRING" id="75913.A0A0K0G1W9"/>
<dbReference type="Proteomes" id="UP000035680">
    <property type="component" value="Unassembled WGS sequence"/>
</dbReference>
<dbReference type="InterPro" id="IPR008551">
    <property type="entry name" value="TANGO2"/>
</dbReference>
<dbReference type="AlphaFoldDB" id="A0A0K0G1W9"/>
<accession>A0A0K0G1W9</accession>
<dbReference type="Pfam" id="PF05742">
    <property type="entry name" value="TANGO2"/>
    <property type="match status" value="1"/>
</dbReference>
<keyword evidence="1" id="KW-1185">Reference proteome</keyword>
<organism evidence="1 2">
    <name type="scientific">Strongyloides venezuelensis</name>
    <name type="common">Threadworm</name>
    <dbReference type="NCBI Taxonomy" id="75913"/>
    <lineage>
        <taxon>Eukaryota</taxon>
        <taxon>Metazoa</taxon>
        <taxon>Ecdysozoa</taxon>
        <taxon>Nematoda</taxon>
        <taxon>Chromadorea</taxon>
        <taxon>Rhabditida</taxon>
        <taxon>Tylenchina</taxon>
        <taxon>Panagrolaimomorpha</taxon>
        <taxon>Strongyloidoidea</taxon>
        <taxon>Strongyloididae</taxon>
        <taxon>Strongyloides</taxon>
    </lineage>
</organism>
<evidence type="ECO:0000313" key="1">
    <source>
        <dbReference type="Proteomes" id="UP000035680"/>
    </source>
</evidence>
<sequence>MCVTFFYFSKLASHQKYKLILINNRDEFLDRKTLSATWVDGILSGRDLKDKAKGTWLGVTSRPNGTFKLSNILSVTSKKEQIKVDAISRGKIAINFLENDQTPKSYCDQIKEGIDKYNGFTLITIAMKKNQDIDCCLLSSKMSPKIEATKYDEGIYGIGNSGLDEYYEKVSRGSQLFSKFIKDKIIVDNCDLSEDDIINECLEILKDDKRCLPDLVMEKMFEFHPIAPFSSLFVKPEQTIRYGTRTHTVIIVDKNDKVTFFESTAGNIGTNLNDIKWIDNKYTFRL</sequence>
<protein>
    <submittedName>
        <fullName evidence="2">Transport and Golgi organization protein 2 homolog (inferred by orthology to a human protein)</fullName>
    </submittedName>
</protein>
<dbReference type="PANTHER" id="PTHR17985:SF8">
    <property type="entry name" value="TRANSPORT AND GOLGI ORGANIZATION PROTEIN 2 HOMOLOG"/>
    <property type="match status" value="1"/>
</dbReference>
<reference evidence="2" key="2">
    <citation type="submission" date="2015-08" db="UniProtKB">
        <authorList>
            <consortium name="WormBaseParasite"/>
        </authorList>
    </citation>
    <scope>IDENTIFICATION</scope>
</reference>
<reference evidence="1" key="1">
    <citation type="submission" date="2014-07" db="EMBL/GenBank/DDBJ databases">
        <authorList>
            <person name="Martin A.A"/>
            <person name="De Silva N."/>
        </authorList>
    </citation>
    <scope>NUCLEOTIDE SEQUENCE</scope>
</reference>
<name>A0A0K0G1W9_STRVS</name>
<dbReference type="PANTHER" id="PTHR17985">
    <property type="entry name" value="SER/THR-RICH PROTEIN T10 IN DGCR REGION"/>
    <property type="match status" value="1"/>
</dbReference>